<dbReference type="PANTHER" id="PTHR11669:SF8">
    <property type="entry name" value="DNA POLYMERASE III SUBUNIT DELTA"/>
    <property type="match status" value="1"/>
</dbReference>
<dbReference type="InterPro" id="IPR050238">
    <property type="entry name" value="DNA_Rep/Repair_Clamp_Loader"/>
</dbReference>
<accession>A0A9D1Z222</accession>
<dbReference type="GO" id="GO:0006261">
    <property type="term" value="P:DNA-templated DNA replication"/>
    <property type="evidence" value="ECO:0007669"/>
    <property type="project" value="TreeGrafter"/>
</dbReference>
<dbReference type="InterPro" id="IPR027417">
    <property type="entry name" value="P-loop_NTPase"/>
</dbReference>
<dbReference type="Gene3D" id="3.40.50.300">
    <property type="entry name" value="P-loop containing nucleotide triphosphate hydrolases"/>
    <property type="match status" value="1"/>
</dbReference>
<organism evidence="1 2">
    <name type="scientific">Candidatus Intestinimonas merdavium</name>
    <dbReference type="NCBI Taxonomy" id="2838622"/>
    <lineage>
        <taxon>Bacteria</taxon>
        <taxon>Bacillati</taxon>
        <taxon>Bacillota</taxon>
        <taxon>Clostridia</taxon>
        <taxon>Eubacteriales</taxon>
        <taxon>Intestinimonas</taxon>
    </lineage>
</organism>
<reference evidence="1" key="2">
    <citation type="submission" date="2021-04" db="EMBL/GenBank/DDBJ databases">
        <authorList>
            <person name="Gilroy R."/>
        </authorList>
    </citation>
    <scope>NUCLEOTIDE SEQUENCE</scope>
    <source>
        <strain evidence="1">CHK33-7979</strain>
    </source>
</reference>
<comment type="caution">
    <text evidence="1">The sequence shown here is derived from an EMBL/GenBank/DDBJ whole genome shotgun (WGS) entry which is preliminary data.</text>
</comment>
<dbReference type="Proteomes" id="UP000886824">
    <property type="component" value="Unassembled WGS sequence"/>
</dbReference>
<dbReference type="PANTHER" id="PTHR11669">
    <property type="entry name" value="REPLICATION FACTOR C / DNA POLYMERASE III GAMMA-TAU SUBUNIT"/>
    <property type="match status" value="1"/>
</dbReference>
<protein>
    <submittedName>
        <fullName evidence="1">DNA polymerase III subunit</fullName>
    </submittedName>
</protein>
<gene>
    <name evidence="1" type="ORF">H9826_00725</name>
</gene>
<dbReference type="Pfam" id="PF13177">
    <property type="entry name" value="DNA_pol3_delta2"/>
    <property type="match status" value="1"/>
</dbReference>
<dbReference type="AlphaFoldDB" id="A0A9D1Z222"/>
<evidence type="ECO:0000313" key="1">
    <source>
        <dbReference type="EMBL" id="HIY72483.1"/>
    </source>
</evidence>
<name>A0A9D1Z222_9FIRM</name>
<sequence length="303" mass="32299">MRGLEVLAGNPQAKHRLSAGRGLSHAYILAGPAGCGKHTLAGLLAQALVCSGGGEVPCGACPDCRKAISGVHPDIIWVGEEGKDVNVSMVRALRADAYIRPNEAPRKVYLIPNAHTMNQSAQNALLKLLEEGPPYVAFLLLAENGGAVLPTVRSRCELIRLGPVSEAEALAVLSARFSDLPADRIADAAHRCEGVIGRGITLLKDSDSRARGVQETAQRLVKLLLEGPELAALEFCVGLEKWEREDLSALMEEGVEQLRTGIGGCQDLRRALSLARRLEEVRRGLDFHVGAGHVAGWLCAGSF</sequence>
<evidence type="ECO:0000313" key="2">
    <source>
        <dbReference type="Proteomes" id="UP000886824"/>
    </source>
</evidence>
<reference evidence="1" key="1">
    <citation type="journal article" date="2021" name="PeerJ">
        <title>Extensive microbial diversity within the chicken gut microbiome revealed by metagenomics and culture.</title>
        <authorList>
            <person name="Gilroy R."/>
            <person name="Ravi A."/>
            <person name="Getino M."/>
            <person name="Pursley I."/>
            <person name="Horton D.L."/>
            <person name="Alikhan N.F."/>
            <person name="Baker D."/>
            <person name="Gharbi K."/>
            <person name="Hall N."/>
            <person name="Watson M."/>
            <person name="Adriaenssens E.M."/>
            <person name="Foster-Nyarko E."/>
            <person name="Jarju S."/>
            <person name="Secka A."/>
            <person name="Antonio M."/>
            <person name="Oren A."/>
            <person name="Chaudhuri R.R."/>
            <person name="La Ragione R."/>
            <person name="Hildebrand F."/>
            <person name="Pallen M.J."/>
        </authorList>
    </citation>
    <scope>NUCLEOTIDE SEQUENCE</scope>
    <source>
        <strain evidence="1">CHK33-7979</strain>
    </source>
</reference>
<proteinExistence type="predicted"/>
<dbReference type="SUPFAM" id="SSF52540">
    <property type="entry name" value="P-loop containing nucleoside triphosphate hydrolases"/>
    <property type="match status" value="1"/>
</dbReference>
<dbReference type="EMBL" id="DXCX01000012">
    <property type="protein sequence ID" value="HIY72483.1"/>
    <property type="molecule type" value="Genomic_DNA"/>
</dbReference>